<evidence type="ECO:0000256" key="11">
    <source>
        <dbReference type="ARBA" id="ARBA00023125"/>
    </source>
</evidence>
<dbReference type="GO" id="GO:0009378">
    <property type="term" value="F:four-way junction helicase activity"/>
    <property type="evidence" value="ECO:0007669"/>
    <property type="project" value="TreeGrafter"/>
</dbReference>
<feature type="domain" description="HRDC" evidence="18">
    <location>
        <begin position="533"/>
        <end position="607"/>
    </location>
</feature>
<dbReference type="Gene3D" id="1.10.10.10">
    <property type="entry name" value="Winged helix-like DNA-binding domain superfamily/Winged helix DNA-binding domain"/>
    <property type="match status" value="1"/>
</dbReference>
<dbReference type="SMART" id="SM00487">
    <property type="entry name" value="DEXDc"/>
    <property type="match status" value="1"/>
</dbReference>
<dbReference type="GO" id="GO:0006260">
    <property type="term" value="P:DNA replication"/>
    <property type="evidence" value="ECO:0007669"/>
    <property type="project" value="InterPro"/>
</dbReference>
<keyword evidence="12" id="KW-0233">DNA recombination</keyword>
<dbReference type="CDD" id="cd17920">
    <property type="entry name" value="DEXHc_RecQ"/>
    <property type="match status" value="1"/>
</dbReference>
<keyword evidence="22" id="KW-1185">Reference proteome</keyword>
<evidence type="ECO:0000256" key="16">
    <source>
        <dbReference type="NCBIfam" id="TIGR01389"/>
    </source>
</evidence>
<dbReference type="AlphaFoldDB" id="A0A941ATY6"/>
<dbReference type="GO" id="GO:0003677">
    <property type="term" value="F:DNA binding"/>
    <property type="evidence" value="ECO:0007669"/>
    <property type="project" value="UniProtKB-KW"/>
</dbReference>
<evidence type="ECO:0000256" key="5">
    <source>
        <dbReference type="ARBA" id="ARBA00022741"/>
    </source>
</evidence>
<dbReference type="GO" id="GO:0006281">
    <property type="term" value="P:DNA repair"/>
    <property type="evidence" value="ECO:0007669"/>
    <property type="project" value="UniProtKB-KW"/>
</dbReference>
<keyword evidence="9" id="KW-0862">Zinc</keyword>
<dbReference type="SUPFAM" id="SSF47819">
    <property type="entry name" value="HRDC-like"/>
    <property type="match status" value="1"/>
</dbReference>
<keyword evidence="8 21" id="KW-0347">Helicase</keyword>
<evidence type="ECO:0000256" key="7">
    <source>
        <dbReference type="ARBA" id="ARBA00022801"/>
    </source>
</evidence>
<dbReference type="CDD" id="cd18794">
    <property type="entry name" value="SF2_C_RecQ"/>
    <property type="match status" value="1"/>
</dbReference>
<evidence type="ECO:0000256" key="1">
    <source>
        <dbReference type="ARBA" id="ARBA00001946"/>
    </source>
</evidence>
<protein>
    <recommendedName>
        <fullName evidence="16">DNA helicase RecQ</fullName>
        <ecNumber evidence="16">5.6.2.4</ecNumber>
    </recommendedName>
</protein>
<dbReference type="EC" id="5.6.2.4" evidence="16"/>
<dbReference type="FunFam" id="1.10.10.10:FF:000175">
    <property type="entry name" value="ATP-dependent DNA helicase RecQ"/>
    <property type="match status" value="1"/>
</dbReference>
<dbReference type="InterPro" id="IPR001650">
    <property type="entry name" value="Helicase_C-like"/>
</dbReference>
<evidence type="ECO:0000256" key="8">
    <source>
        <dbReference type="ARBA" id="ARBA00022806"/>
    </source>
</evidence>
<dbReference type="Gene3D" id="1.10.150.80">
    <property type="entry name" value="HRDC domain"/>
    <property type="match status" value="1"/>
</dbReference>
<evidence type="ECO:0000313" key="22">
    <source>
        <dbReference type="Proteomes" id="UP000673447"/>
    </source>
</evidence>
<dbReference type="InterPro" id="IPR018982">
    <property type="entry name" value="RQC_domain"/>
</dbReference>
<dbReference type="InterPro" id="IPR036388">
    <property type="entry name" value="WH-like_DNA-bd_sf"/>
</dbReference>
<evidence type="ECO:0000256" key="15">
    <source>
        <dbReference type="ARBA" id="ARBA00034617"/>
    </source>
</evidence>
<gene>
    <name evidence="21" type="primary">recQ</name>
    <name evidence="21" type="ORF">J5837_09160</name>
</gene>
<name>A0A941ATY6_9GAMM</name>
<evidence type="ECO:0000256" key="10">
    <source>
        <dbReference type="ARBA" id="ARBA00022840"/>
    </source>
</evidence>
<dbReference type="GO" id="GO:0016787">
    <property type="term" value="F:hydrolase activity"/>
    <property type="evidence" value="ECO:0007669"/>
    <property type="project" value="UniProtKB-KW"/>
</dbReference>
<evidence type="ECO:0000256" key="13">
    <source>
        <dbReference type="ARBA" id="ARBA00023204"/>
    </source>
</evidence>
<dbReference type="InterPro" id="IPR044876">
    <property type="entry name" value="HRDC_dom_sf"/>
</dbReference>
<accession>A0A941ATY6</accession>
<dbReference type="GO" id="GO:0043138">
    <property type="term" value="F:3'-5' DNA helicase activity"/>
    <property type="evidence" value="ECO:0007669"/>
    <property type="project" value="UniProtKB-EC"/>
</dbReference>
<dbReference type="Pfam" id="PF00271">
    <property type="entry name" value="Helicase_C"/>
    <property type="match status" value="1"/>
</dbReference>
<dbReference type="InterPro" id="IPR032284">
    <property type="entry name" value="RecQ_Zn-bd"/>
</dbReference>
<keyword evidence="5" id="KW-0547">Nucleotide-binding</keyword>
<dbReference type="GO" id="GO:0005524">
    <property type="term" value="F:ATP binding"/>
    <property type="evidence" value="ECO:0007669"/>
    <property type="project" value="UniProtKB-KW"/>
</dbReference>
<dbReference type="Gene3D" id="3.40.50.300">
    <property type="entry name" value="P-loop containing nucleotide triphosphate hydrolases"/>
    <property type="match status" value="2"/>
</dbReference>
<dbReference type="InterPro" id="IPR002121">
    <property type="entry name" value="HRDC_dom"/>
</dbReference>
<dbReference type="Pfam" id="PF00570">
    <property type="entry name" value="HRDC"/>
    <property type="match status" value="1"/>
</dbReference>
<dbReference type="NCBIfam" id="TIGR00614">
    <property type="entry name" value="recQ_fam"/>
    <property type="match status" value="1"/>
</dbReference>
<keyword evidence="11" id="KW-0238">DNA-binding</keyword>
<dbReference type="EMBL" id="JAGKTC010000002">
    <property type="protein sequence ID" value="MBP3984584.1"/>
    <property type="molecule type" value="Genomic_DNA"/>
</dbReference>
<evidence type="ECO:0000259" key="19">
    <source>
        <dbReference type="PROSITE" id="PS51192"/>
    </source>
</evidence>
<evidence type="ECO:0000256" key="3">
    <source>
        <dbReference type="ARBA" id="ARBA00005446"/>
    </source>
</evidence>
<keyword evidence="6" id="KW-0227">DNA damage</keyword>
<feature type="domain" description="Helicase C-terminal" evidence="20">
    <location>
        <begin position="221"/>
        <end position="368"/>
    </location>
</feature>
<dbReference type="GO" id="GO:0005737">
    <property type="term" value="C:cytoplasm"/>
    <property type="evidence" value="ECO:0007669"/>
    <property type="project" value="TreeGrafter"/>
</dbReference>
<evidence type="ECO:0000256" key="2">
    <source>
        <dbReference type="ARBA" id="ARBA00001947"/>
    </source>
</evidence>
<comment type="cofactor">
    <cofactor evidence="2">
        <name>Zn(2+)</name>
        <dbReference type="ChEBI" id="CHEBI:29105"/>
    </cofactor>
</comment>
<dbReference type="InterPro" id="IPR014001">
    <property type="entry name" value="Helicase_ATP-bd"/>
</dbReference>
<organism evidence="21 22">
    <name type="scientific">Pseudoxanthomonas helianthi</name>
    <dbReference type="NCBI Taxonomy" id="1453541"/>
    <lineage>
        <taxon>Bacteria</taxon>
        <taxon>Pseudomonadati</taxon>
        <taxon>Pseudomonadota</taxon>
        <taxon>Gammaproteobacteria</taxon>
        <taxon>Lysobacterales</taxon>
        <taxon>Lysobacteraceae</taxon>
        <taxon>Pseudoxanthomonas</taxon>
    </lineage>
</organism>
<dbReference type="FunFam" id="3.40.50.300:FF:000296">
    <property type="entry name" value="ATP-dependent DNA helicase RecQ"/>
    <property type="match status" value="1"/>
</dbReference>
<dbReference type="FunFam" id="3.40.50.300:FF:000156">
    <property type="entry name" value="ATP-dependent DNA helicase recQ"/>
    <property type="match status" value="1"/>
</dbReference>
<dbReference type="InterPro" id="IPR011545">
    <property type="entry name" value="DEAD/DEAH_box_helicase_dom"/>
</dbReference>
<dbReference type="Pfam" id="PF00270">
    <property type="entry name" value="DEAD"/>
    <property type="match status" value="1"/>
</dbReference>
<dbReference type="Pfam" id="PF09382">
    <property type="entry name" value="RQC"/>
    <property type="match status" value="1"/>
</dbReference>
<feature type="region of interest" description="Disordered" evidence="17">
    <location>
        <begin position="507"/>
        <end position="533"/>
    </location>
</feature>
<dbReference type="PANTHER" id="PTHR13710:SF105">
    <property type="entry name" value="ATP-DEPENDENT DNA HELICASE Q1"/>
    <property type="match status" value="1"/>
</dbReference>
<dbReference type="SMART" id="SM00341">
    <property type="entry name" value="HRDC"/>
    <property type="match status" value="1"/>
</dbReference>
<dbReference type="PROSITE" id="PS51194">
    <property type="entry name" value="HELICASE_CTER"/>
    <property type="match status" value="1"/>
</dbReference>
<dbReference type="InterPro" id="IPR004589">
    <property type="entry name" value="DNA_helicase_ATP-dep_RecQ"/>
</dbReference>
<evidence type="ECO:0000256" key="9">
    <source>
        <dbReference type="ARBA" id="ARBA00022833"/>
    </source>
</evidence>
<dbReference type="GO" id="GO:0043590">
    <property type="term" value="C:bacterial nucleoid"/>
    <property type="evidence" value="ECO:0007669"/>
    <property type="project" value="TreeGrafter"/>
</dbReference>
<dbReference type="GO" id="GO:0009432">
    <property type="term" value="P:SOS response"/>
    <property type="evidence" value="ECO:0007669"/>
    <property type="project" value="UniProtKB-UniRule"/>
</dbReference>
<keyword evidence="10" id="KW-0067">ATP-binding</keyword>
<proteinExistence type="inferred from homology"/>
<evidence type="ECO:0000256" key="4">
    <source>
        <dbReference type="ARBA" id="ARBA00022723"/>
    </source>
</evidence>
<dbReference type="GO" id="GO:0046872">
    <property type="term" value="F:metal ion binding"/>
    <property type="evidence" value="ECO:0007669"/>
    <property type="project" value="UniProtKB-KW"/>
</dbReference>
<dbReference type="GO" id="GO:0006310">
    <property type="term" value="P:DNA recombination"/>
    <property type="evidence" value="ECO:0007669"/>
    <property type="project" value="UniProtKB-UniRule"/>
</dbReference>
<evidence type="ECO:0000256" key="6">
    <source>
        <dbReference type="ARBA" id="ARBA00022763"/>
    </source>
</evidence>
<dbReference type="SUPFAM" id="SSF52540">
    <property type="entry name" value="P-loop containing nucleoside triphosphate hydrolases"/>
    <property type="match status" value="2"/>
</dbReference>
<dbReference type="PROSITE" id="PS50967">
    <property type="entry name" value="HRDC"/>
    <property type="match status" value="1"/>
</dbReference>
<evidence type="ECO:0000259" key="18">
    <source>
        <dbReference type="PROSITE" id="PS50967"/>
    </source>
</evidence>
<keyword evidence="7 21" id="KW-0378">Hydrolase</keyword>
<keyword evidence="4" id="KW-0479">Metal-binding</keyword>
<keyword evidence="13" id="KW-0234">DNA repair</keyword>
<dbReference type="PANTHER" id="PTHR13710">
    <property type="entry name" value="DNA HELICASE RECQ FAMILY MEMBER"/>
    <property type="match status" value="1"/>
</dbReference>
<evidence type="ECO:0000256" key="17">
    <source>
        <dbReference type="SAM" id="MobiDB-lite"/>
    </source>
</evidence>
<evidence type="ECO:0000256" key="12">
    <source>
        <dbReference type="ARBA" id="ARBA00023172"/>
    </source>
</evidence>
<comment type="catalytic activity">
    <reaction evidence="15">
        <text>Couples ATP hydrolysis with the unwinding of duplex DNA by translocating in the 3'-5' direction.</text>
        <dbReference type="EC" id="5.6.2.4"/>
    </reaction>
</comment>
<evidence type="ECO:0000313" key="21">
    <source>
        <dbReference type="EMBL" id="MBP3984584.1"/>
    </source>
</evidence>
<evidence type="ECO:0000259" key="20">
    <source>
        <dbReference type="PROSITE" id="PS51194"/>
    </source>
</evidence>
<feature type="domain" description="Helicase ATP-binding" evidence="19">
    <location>
        <begin position="32"/>
        <end position="200"/>
    </location>
</feature>
<dbReference type="SMART" id="SM00956">
    <property type="entry name" value="RQC"/>
    <property type="match status" value="1"/>
</dbReference>
<dbReference type="SMART" id="SM00490">
    <property type="entry name" value="HELICc"/>
    <property type="match status" value="1"/>
</dbReference>
<dbReference type="Pfam" id="PF16124">
    <property type="entry name" value="RecQ_Zn_bind"/>
    <property type="match status" value="1"/>
</dbReference>
<comment type="similarity">
    <text evidence="3">Belongs to the helicase family. RecQ subfamily.</text>
</comment>
<dbReference type="Proteomes" id="UP000673447">
    <property type="component" value="Unassembled WGS sequence"/>
</dbReference>
<keyword evidence="14" id="KW-0413">Isomerase</keyword>
<dbReference type="PROSITE" id="PS51192">
    <property type="entry name" value="HELICASE_ATP_BIND_1"/>
    <property type="match status" value="1"/>
</dbReference>
<dbReference type="GO" id="GO:0030894">
    <property type="term" value="C:replisome"/>
    <property type="evidence" value="ECO:0007669"/>
    <property type="project" value="TreeGrafter"/>
</dbReference>
<reference evidence="21" key="2">
    <citation type="submission" date="2021-03" db="EMBL/GenBank/DDBJ databases">
        <authorList>
            <person name="Cao W."/>
        </authorList>
    </citation>
    <scope>NUCLEOTIDE SEQUENCE</scope>
    <source>
        <strain evidence="21">110414</strain>
    </source>
</reference>
<reference evidence="21" key="1">
    <citation type="journal article" date="2016" name="Int. J. Syst. Evol. Microbiol.">
        <title>Pseudoxanthomonas helianthi sp. nov., isolated from roots of Jerusalem artichoke (Helianthus tuberosus).</title>
        <authorList>
            <person name="Kittiwongwattana C."/>
            <person name="Thawai C."/>
        </authorList>
    </citation>
    <scope>NUCLEOTIDE SEQUENCE</scope>
    <source>
        <strain evidence="21">110414</strain>
    </source>
</reference>
<dbReference type="RefSeq" id="WP_210536454.1">
    <property type="nucleotide sequence ID" value="NZ_JAGKTC010000002.1"/>
</dbReference>
<evidence type="ECO:0000256" key="14">
    <source>
        <dbReference type="ARBA" id="ARBA00023235"/>
    </source>
</evidence>
<comment type="caution">
    <text evidence="21">The sequence shown here is derived from an EMBL/GenBank/DDBJ whole genome shotgun (WGS) entry which is preliminary data.</text>
</comment>
<dbReference type="InterPro" id="IPR027417">
    <property type="entry name" value="P-loop_NTPase"/>
</dbReference>
<comment type="cofactor">
    <cofactor evidence="1">
        <name>Mg(2+)</name>
        <dbReference type="ChEBI" id="CHEBI:18420"/>
    </cofactor>
</comment>
<dbReference type="InterPro" id="IPR010997">
    <property type="entry name" value="HRDC-like_sf"/>
</dbReference>
<dbReference type="InterPro" id="IPR006293">
    <property type="entry name" value="DNA_helicase_ATP-dep_RecQ_bac"/>
</dbReference>
<feature type="compositionally biased region" description="Basic and acidic residues" evidence="17">
    <location>
        <begin position="515"/>
        <end position="527"/>
    </location>
</feature>
<dbReference type="NCBIfam" id="TIGR01389">
    <property type="entry name" value="recQ"/>
    <property type="match status" value="1"/>
</dbReference>
<sequence>MPHSTHDLRPAQRLLRDVFGYDAFRGPQQEVVEHVATGHDALVLMPTGGGKSLCYQVPALLRDGTGIVVSPLIALMQDQVEALRQFGVRAAFLNSTLDADTARQVEDALLAGELDLLYVAPERLLTPRFLSLLERSRIALFAIDEAHCVSQWGHDFRPEYRQLTVLHERWPQVPRIALTATADPPTQREIAERLQLEQARRFVSSFDRPNIRYTVVQKENGRRQLLDFLATRRGEAGIVYCLSRRKVEETAEFLRQQGHAALPYHAGLDAELRAAHQRRFLREDGVVMVATIAFGMGIDKPDVRFVAHMDLPKSLEGYYQETGRAGRDGEAAEAWLCYGLGDMTLLKQMIERGEASEERKRLERIKLDQLLAYCESTECRRRVLLAGFGEIYPHDCGNCDNCLEPAETWNATLAAQKALSCIYRSGQRFGAAHLIDILRGGETEKVRQFGHDRLSTYGIGADLDAGAWRSVFRQLVAAGLVAVDAEGYGALHLTEASRNVLQGRRQVTMRRQLPRKRDREHERRERPTGLSVRPQDLPLFNTLRELRAALAREQNLPPFMILHDSTLRAIAEHRPDSLDQLARINGIGGSKLARYGEQVLQAVRGQG</sequence>